<dbReference type="SUPFAM" id="SSF81321">
    <property type="entry name" value="Family A G protein-coupled receptor-like"/>
    <property type="match status" value="1"/>
</dbReference>
<evidence type="ECO:0000256" key="5">
    <source>
        <dbReference type="ARBA" id="ARBA00023040"/>
    </source>
</evidence>
<evidence type="ECO:0000256" key="4">
    <source>
        <dbReference type="ARBA" id="ARBA00022989"/>
    </source>
</evidence>
<dbReference type="GO" id="GO:0004930">
    <property type="term" value="F:G protein-coupled receptor activity"/>
    <property type="evidence" value="ECO:0007669"/>
    <property type="project" value="UniProtKB-KW"/>
</dbReference>
<evidence type="ECO:0000256" key="3">
    <source>
        <dbReference type="ARBA" id="ARBA00022692"/>
    </source>
</evidence>
<feature type="domain" description="G-protein coupled receptors family 1 profile" evidence="11">
    <location>
        <begin position="1"/>
        <end position="142"/>
    </location>
</feature>
<evidence type="ECO:0000313" key="12">
    <source>
        <dbReference type="EMBL" id="KAK7938383.1"/>
    </source>
</evidence>
<evidence type="ECO:0000256" key="2">
    <source>
        <dbReference type="ARBA" id="ARBA00022475"/>
    </source>
</evidence>
<dbReference type="Pfam" id="PF00001">
    <property type="entry name" value="7tm_1"/>
    <property type="match status" value="1"/>
</dbReference>
<feature type="transmembrane region" description="Helical" evidence="9">
    <location>
        <begin position="129"/>
        <end position="149"/>
    </location>
</feature>
<dbReference type="Gene3D" id="1.20.1070.10">
    <property type="entry name" value="Rhodopsin 7-helix transmembrane proteins"/>
    <property type="match status" value="1"/>
</dbReference>
<evidence type="ECO:0000256" key="8">
    <source>
        <dbReference type="ARBA" id="ARBA00023224"/>
    </source>
</evidence>
<organism evidence="12 13">
    <name type="scientific">Mugilogobius chulae</name>
    <name type="common">yellowstripe goby</name>
    <dbReference type="NCBI Taxonomy" id="88201"/>
    <lineage>
        <taxon>Eukaryota</taxon>
        <taxon>Metazoa</taxon>
        <taxon>Chordata</taxon>
        <taxon>Craniata</taxon>
        <taxon>Vertebrata</taxon>
        <taxon>Euteleostomi</taxon>
        <taxon>Actinopterygii</taxon>
        <taxon>Neopterygii</taxon>
        <taxon>Teleostei</taxon>
        <taxon>Neoteleostei</taxon>
        <taxon>Acanthomorphata</taxon>
        <taxon>Gobiaria</taxon>
        <taxon>Gobiiformes</taxon>
        <taxon>Gobioidei</taxon>
        <taxon>Gobiidae</taxon>
        <taxon>Gobionellinae</taxon>
        <taxon>Mugilogobius</taxon>
    </lineage>
</organism>
<evidence type="ECO:0000313" key="13">
    <source>
        <dbReference type="Proteomes" id="UP001460270"/>
    </source>
</evidence>
<evidence type="ECO:0000256" key="1">
    <source>
        <dbReference type="ARBA" id="ARBA00004651"/>
    </source>
</evidence>
<dbReference type="Proteomes" id="UP001460270">
    <property type="component" value="Unassembled WGS sequence"/>
</dbReference>
<evidence type="ECO:0000256" key="10">
    <source>
        <dbReference type="SAM" id="SignalP"/>
    </source>
</evidence>
<dbReference type="PROSITE" id="PS50262">
    <property type="entry name" value="G_PROTEIN_RECEP_F1_2"/>
    <property type="match status" value="1"/>
</dbReference>
<dbReference type="PRINTS" id="PR00237">
    <property type="entry name" value="GPCRRHODOPSN"/>
</dbReference>
<feature type="transmembrane region" description="Helical" evidence="9">
    <location>
        <begin position="35"/>
        <end position="55"/>
    </location>
</feature>
<keyword evidence="3 9" id="KW-0812">Transmembrane</keyword>
<keyword evidence="6 9" id="KW-0472">Membrane</keyword>
<gene>
    <name evidence="12" type="ORF">WMY93_001709</name>
</gene>
<evidence type="ECO:0000256" key="9">
    <source>
        <dbReference type="SAM" id="Phobius"/>
    </source>
</evidence>
<reference evidence="13" key="1">
    <citation type="submission" date="2024-04" db="EMBL/GenBank/DDBJ databases">
        <title>Salinicola lusitanus LLJ914,a marine bacterium isolated from the Okinawa Trough.</title>
        <authorList>
            <person name="Li J."/>
        </authorList>
    </citation>
    <scope>NUCLEOTIDE SEQUENCE [LARGE SCALE GENOMIC DNA]</scope>
</reference>
<dbReference type="GO" id="GO:0005886">
    <property type="term" value="C:plasma membrane"/>
    <property type="evidence" value="ECO:0007669"/>
    <property type="project" value="UniProtKB-SubCell"/>
</dbReference>
<feature type="signal peptide" evidence="10">
    <location>
        <begin position="1"/>
        <end position="19"/>
    </location>
</feature>
<proteinExistence type="predicted"/>
<keyword evidence="13" id="KW-1185">Reference proteome</keyword>
<dbReference type="PANTHER" id="PTHR24248">
    <property type="entry name" value="ADRENERGIC RECEPTOR-RELATED G-PROTEIN COUPLED RECEPTOR"/>
    <property type="match status" value="1"/>
</dbReference>
<sequence>MIVISWSLATAFACVLVSGERGRETRCAITRSSKFSVVAVVFVFYIPAVVMFALYSKILLAVRKQARSIQSANVPEGVSKPERKATFMLAMVICVFLISWAPFCISITFWQFYPVLWKPLLPMLETFKFLGWLNSMLNPLIYSYSHSWFRSAFRVMLTGEIFTGPHANTRL</sequence>
<keyword evidence="2" id="KW-1003">Cell membrane</keyword>
<feature type="chain" id="PRO_5043530566" description="G-protein coupled receptors family 1 profile domain-containing protein" evidence="10">
    <location>
        <begin position="20"/>
        <end position="171"/>
    </location>
</feature>
<comment type="caution">
    <text evidence="12">The sequence shown here is derived from an EMBL/GenBank/DDBJ whole genome shotgun (WGS) entry which is preliminary data.</text>
</comment>
<dbReference type="InterPro" id="IPR000276">
    <property type="entry name" value="GPCR_Rhodpsn"/>
</dbReference>
<evidence type="ECO:0000256" key="7">
    <source>
        <dbReference type="ARBA" id="ARBA00023170"/>
    </source>
</evidence>
<dbReference type="AlphaFoldDB" id="A0AAW0PSS7"/>
<keyword evidence="5" id="KW-0297">G-protein coupled receptor</keyword>
<dbReference type="InterPro" id="IPR017452">
    <property type="entry name" value="GPCR_Rhodpsn_7TM"/>
</dbReference>
<evidence type="ECO:0000256" key="6">
    <source>
        <dbReference type="ARBA" id="ARBA00023136"/>
    </source>
</evidence>
<dbReference type="EMBL" id="JBBPFD010000002">
    <property type="protein sequence ID" value="KAK7938383.1"/>
    <property type="molecule type" value="Genomic_DNA"/>
</dbReference>
<comment type="subcellular location">
    <subcellularLocation>
        <location evidence="1">Cell membrane</location>
        <topology evidence="1">Multi-pass membrane protein</topology>
    </subcellularLocation>
</comment>
<protein>
    <recommendedName>
        <fullName evidence="11">G-protein coupled receptors family 1 profile domain-containing protein</fullName>
    </recommendedName>
</protein>
<keyword evidence="10" id="KW-0732">Signal</keyword>
<feature type="transmembrane region" description="Helical" evidence="9">
    <location>
        <begin position="87"/>
        <end position="109"/>
    </location>
</feature>
<dbReference type="GO" id="GO:0071875">
    <property type="term" value="P:adrenergic receptor signaling pathway"/>
    <property type="evidence" value="ECO:0007669"/>
    <property type="project" value="UniProtKB-ARBA"/>
</dbReference>
<accession>A0AAW0PSS7</accession>
<evidence type="ECO:0000259" key="11">
    <source>
        <dbReference type="PROSITE" id="PS50262"/>
    </source>
</evidence>
<keyword evidence="4 9" id="KW-1133">Transmembrane helix</keyword>
<keyword evidence="8" id="KW-0807">Transducer</keyword>
<keyword evidence="7" id="KW-0675">Receptor</keyword>
<name>A0AAW0PSS7_9GOBI</name>